<sequence>MGNIDKIIEQFDSLNIDGLMITGEWNRRYLSGFTGSNGVILITRNEKRLITDYRYFEQAKDQTEFDIVLHSEHTGHKDGIFDEVARQANEMNINRLGFEKQHLSFGFYDKVKNLLTSVLVPTYDLVEDLRMVKSKEELEKLKVASEITDNAYLHILNFIRPGVTEMAVSDELQRFIKENGGTTSTFNPIVASGLRSSLPHGRASEKVIEKGDMVTIDFGANYNGYWADISRTVALGEPSTKLQEIQQVVLKSFQNCAANIKAGLKDQDVDKLMRNHLIESGYNNYSGTGTGHGIGLEVHEKPLFSVQYEKVLKAGMTITIEPGVYLPGIGGGRVEDVLLITEDGCEVLTPSTKELVIV</sequence>
<dbReference type="GO" id="GO:0004177">
    <property type="term" value="F:aminopeptidase activity"/>
    <property type="evidence" value="ECO:0007669"/>
    <property type="project" value="UniProtKB-ARBA"/>
</dbReference>
<dbReference type="InterPro" id="IPR029149">
    <property type="entry name" value="Creatin/AminoP/Spt16_N"/>
</dbReference>
<dbReference type="RefSeq" id="WP_089534302.1">
    <property type="nucleotide sequence ID" value="NZ_CP022437.1"/>
</dbReference>
<proteinExistence type="predicted"/>
<dbReference type="InterPro" id="IPR001714">
    <property type="entry name" value="Pept_M24_MAP"/>
</dbReference>
<evidence type="ECO:0000313" key="3">
    <source>
        <dbReference type="EMBL" id="ASN07309.1"/>
    </source>
</evidence>
<accession>A0A221MI76</accession>
<dbReference type="AlphaFoldDB" id="A0A221MI76"/>
<dbReference type="EMBL" id="CP022437">
    <property type="protein sequence ID" value="ASN07309.1"/>
    <property type="molecule type" value="Genomic_DNA"/>
</dbReference>
<dbReference type="InterPro" id="IPR000994">
    <property type="entry name" value="Pept_M24"/>
</dbReference>
<dbReference type="GO" id="GO:0008235">
    <property type="term" value="F:metalloexopeptidase activity"/>
    <property type="evidence" value="ECO:0007669"/>
    <property type="project" value="UniProtKB-ARBA"/>
</dbReference>
<keyword evidence="4" id="KW-1185">Reference proteome</keyword>
<dbReference type="Pfam" id="PF01321">
    <property type="entry name" value="Creatinase_N"/>
    <property type="match status" value="1"/>
</dbReference>
<protein>
    <recommendedName>
        <fullName evidence="5">Xaa-Pro dipeptidase</fullName>
    </recommendedName>
</protein>
<dbReference type="InterPro" id="IPR036005">
    <property type="entry name" value="Creatinase/aminopeptidase-like"/>
</dbReference>
<dbReference type="OrthoDB" id="9806388at2"/>
<dbReference type="Pfam" id="PF00557">
    <property type="entry name" value="Peptidase_M24"/>
    <property type="match status" value="1"/>
</dbReference>
<evidence type="ECO:0000259" key="1">
    <source>
        <dbReference type="Pfam" id="PF00557"/>
    </source>
</evidence>
<name>A0A221MI76_9BACI</name>
<dbReference type="InterPro" id="IPR000587">
    <property type="entry name" value="Creatinase_N"/>
</dbReference>
<evidence type="ECO:0008006" key="5">
    <source>
        <dbReference type="Google" id="ProtNLM"/>
    </source>
</evidence>
<dbReference type="InterPro" id="IPR050659">
    <property type="entry name" value="Peptidase_M24B"/>
</dbReference>
<organism evidence="3 4">
    <name type="scientific">Virgibacillus necropolis</name>
    <dbReference type="NCBI Taxonomy" id="163877"/>
    <lineage>
        <taxon>Bacteria</taxon>
        <taxon>Bacillati</taxon>
        <taxon>Bacillota</taxon>
        <taxon>Bacilli</taxon>
        <taxon>Bacillales</taxon>
        <taxon>Bacillaceae</taxon>
        <taxon>Virgibacillus</taxon>
    </lineage>
</organism>
<reference evidence="3 4" key="1">
    <citation type="journal article" date="2003" name="Int. J. Syst. Evol. Microbiol.">
        <title>Virgibacillus carmonensis sp. nov., Virgibacillus necropolis sp. nov. and Virgibacillus picturae sp. nov., three novel species isolated from deteriorated mural paintings, transfer of the species of the genus salibacillus to Virgibacillus, as Virgibacillus marismortui comb. nov. and Virgibacillus salexigens comb. nov., and emended description of the genus Virgibacillus.</title>
        <authorList>
            <person name="Heyrman J."/>
            <person name="Logan N.A."/>
            <person name="Busse H.J."/>
            <person name="Balcaen A."/>
            <person name="Lebbe L."/>
            <person name="Rodriguez-Diaz M."/>
            <person name="Swings J."/>
            <person name="De Vos P."/>
        </authorList>
    </citation>
    <scope>NUCLEOTIDE SEQUENCE [LARGE SCALE GENOMIC DNA]</scope>
    <source>
        <strain evidence="3 4">LMG 19488</strain>
    </source>
</reference>
<dbReference type="PANTHER" id="PTHR46112">
    <property type="entry name" value="AMINOPEPTIDASE"/>
    <property type="match status" value="1"/>
</dbReference>
<dbReference type="PRINTS" id="PR00599">
    <property type="entry name" value="MAPEPTIDASE"/>
</dbReference>
<dbReference type="SUPFAM" id="SSF55920">
    <property type="entry name" value="Creatinase/aminopeptidase"/>
    <property type="match status" value="1"/>
</dbReference>
<dbReference type="Proteomes" id="UP000204391">
    <property type="component" value="Chromosome"/>
</dbReference>
<feature type="domain" description="Peptidase M24" evidence="1">
    <location>
        <begin position="139"/>
        <end position="342"/>
    </location>
</feature>
<feature type="domain" description="Creatinase N-terminal" evidence="2">
    <location>
        <begin position="4"/>
        <end position="132"/>
    </location>
</feature>
<dbReference type="Gene3D" id="3.90.230.10">
    <property type="entry name" value="Creatinase/methionine aminopeptidase superfamily"/>
    <property type="match status" value="1"/>
</dbReference>
<dbReference type="SUPFAM" id="SSF53092">
    <property type="entry name" value="Creatinase/prolidase N-terminal domain"/>
    <property type="match status" value="1"/>
</dbReference>
<dbReference type="KEGG" id="vne:CFK40_05770"/>
<gene>
    <name evidence="3" type="ORF">CFK40_05770</name>
</gene>
<dbReference type="Gene3D" id="3.40.350.10">
    <property type="entry name" value="Creatinase/prolidase N-terminal domain"/>
    <property type="match status" value="1"/>
</dbReference>
<evidence type="ECO:0000259" key="2">
    <source>
        <dbReference type="Pfam" id="PF01321"/>
    </source>
</evidence>
<dbReference type="PANTHER" id="PTHR46112:SF3">
    <property type="entry name" value="AMINOPEPTIDASE YPDF"/>
    <property type="match status" value="1"/>
</dbReference>
<evidence type="ECO:0000313" key="4">
    <source>
        <dbReference type="Proteomes" id="UP000204391"/>
    </source>
</evidence>